<evidence type="ECO:0000256" key="1">
    <source>
        <dbReference type="SAM" id="MobiDB-lite"/>
    </source>
</evidence>
<name>A0A427YIU3_9TREE</name>
<gene>
    <name evidence="2" type="ORF">EHS25_010166</name>
</gene>
<accession>A0A427YIU3</accession>
<reference evidence="2 3" key="1">
    <citation type="submission" date="2018-11" db="EMBL/GenBank/DDBJ databases">
        <title>Genome sequence of Saitozyma podzolica DSM 27192.</title>
        <authorList>
            <person name="Aliyu H."/>
            <person name="Gorte O."/>
            <person name="Ochsenreither K."/>
        </authorList>
    </citation>
    <scope>NUCLEOTIDE SEQUENCE [LARGE SCALE GENOMIC DNA]</scope>
    <source>
        <strain evidence="2 3">DSM 27192</strain>
    </source>
</reference>
<dbReference type="Proteomes" id="UP000279259">
    <property type="component" value="Unassembled WGS sequence"/>
</dbReference>
<feature type="compositionally biased region" description="Polar residues" evidence="1">
    <location>
        <begin position="26"/>
        <end position="37"/>
    </location>
</feature>
<dbReference type="OrthoDB" id="2596528at2759"/>
<sequence>MDYLSILATRSLTLFPRVHTHHARTLSATSSPDTPLASTPHLVRPRPVSIPIQNILLSDTDLAYFLVQHVLSHQPLSHVSFSRGFHSPGNLHGSQEDGGMEGSPGEGHEGHGLGYFGPSPLSGYGKPFIVEAEVMVWKEIDKAKNFVRSLGTWFAGHTSMGEGDLKAMAETSGLGLRLGAGDHIEPDHAEEEVVLEHGRDSKHETQHDEISFPVELSHLPPHIHSYTPTPTHTHTYTRSQPPTLAHSVVDHSNGHHTELGLFA</sequence>
<keyword evidence="3" id="KW-1185">Reference proteome</keyword>
<dbReference type="AlphaFoldDB" id="A0A427YIU3"/>
<feature type="region of interest" description="Disordered" evidence="1">
    <location>
        <begin position="87"/>
        <end position="114"/>
    </location>
</feature>
<organism evidence="2 3">
    <name type="scientific">Saitozyma podzolica</name>
    <dbReference type="NCBI Taxonomy" id="1890683"/>
    <lineage>
        <taxon>Eukaryota</taxon>
        <taxon>Fungi</taxon>
        <taxon>Dikarya</taxon>
        <taxon>Basidiomycota</taxon>
        <taxon>Agaricomycotina</taxon>
        <taxon>Tremellomycetes</taxon>
        <taxon>Tremellales</taxon>
        <taxon>Trimorphomycetaceae</taxon>
        <taxon>Saitozyma</taxon>
    </lineage>
</organism>
<dbReference type="EMBL" id="RSCD01000009">
    <property type="protein sequence ID" value="RSH90990.1"/>
    <property type="molecule type" value="Genomic_DNA"/>
</dbReference>
<protein>
    <submittedName>
        <fullName evidence="2">Uncharacterized protein</fullName>
    </submittedName>
</protein>
<comment type="caution">
    <text evidence="2">The sequence shown here is derived from an EMBL/GenBank/DDBJ whole genome shotgun (WGS) entry which is preliminary data.</text>
</comment>
<proteinExistence type="predicted"/>
<feature type="region of interest" description="Disordered" evidence="1">
    <location>
        <begin position="23"/>
        <end position="42"/>
    </location>
</feature>
<evidence type="ECO:0000313" key="3">
    <source>
        <dbReference type="Proteomes" id="UP000279259"/>
    </source>
</evidence>
<evidence type="ECO:0000313" key="2">
    <source>
        <dbReference type="EMBL" id="RSH90990.1"/>
    </source>
</evidence>